<evidence type="ECO:0000313" key="10">
    <source>
        <dbReference type="Proteomes" id="UP000029614"/>
    </source>
</evidence>
<keyword evidence="7" id="KW-0998">Cell outer membrane</keyword>
<proteinExistence type="predicted"/>
<evidence type="ECO:0000256" key="7">
    <source>
        <dbReference type="ARBA" id="ARBA00023237"/>
    </source>
</evidence>
<comment type="caution">
    <text evidence="9">The sequence shown here is derived from an EMBL/GenBank/DDBJ whole genome shotgun (WGS) entry which is preliminary data.</text>
</comment>
<evidence type="ECO:0000256" key="2">
    <source>
        <dbReference type="ARBA" id="ARBA00022448"/>
    </source>
</evidence>
<reference evidence="9 10" key="1">
    <citation type="submission" date="2014-07" db="EMBL/GenBank/DDBJ databases">
        <authorList>
            <person name="McCorrison J."/>
            <person name="Sanka R."/>
            <person name="Torralba M."/>
            <person name="Gillis M."/>
            <person name="Haft D.H."/>
            <person name="Methe B."/>
            <person name="Sutton G."/>
            <person name="Nelson K.E."/>
        </authorList>
    </citation>
    <scope>NUCLEOTIDE SEQUENCE [LARGE SCALE GENOMIC DNA]</scope>
    <source>
        <strain evidence="9 10">DNF00058</strain>
    </source>
</reference>
<dbReference type="GO" id="GO:0009279">
    <property type="term" value="C:cell outer membrane"/>
    <property type="evidence" value="ECO:0007669"/>
    <property type="project" value="UniProtKB-SubCell"/>
</dbReference>
<dbReference type="PANTHER" id="PTHR30069">
    <property type="entry name" value="TONB-DEPENDENT OUTER MEMBRANE RECEPTOR"/>
    <property type="match status" value="1"/>
</dbReference>
<dbReference type="InterPro" id="IPR013783">
    <property type="entry name" value="Ig-like_fold"/>
</dbReference>
<evidence type="ECO:0000256" key="1">
    <source>
        <dbReference type="ARBA" id="ARBA00004571"/>
    </source>
</evidence>
<dbReference type="InterPro" id="IPR041700">
    <property type="entry name" value="OMP_b-brl_3"/>
</dbReference>
<evidence type="ECO:0000256" key="3">
    <source>
        <dbReference type="ARBA" id="ARBA00022452"/>
    </source>
</evidence>
<dbReference type="Pfam" id="PF14905">
    <property type="entry name" value="OMP_b-brl_3"/>
    <property type="match status" value="1"/>
</dbReference>
<evidence type="ECO:0000256" key="4">
    <source>
        <dbReference type="ARBA" id="ARBA00022692"/>
    </source>
</evidence>
<dbReference type="EMBL" id="JRNU01000025">
    <property type="protein sequence ID" value="KGF51719.1"/>
    <property type="molecule type" value="Genomic_DNA"/>
</dbReference>
<dbReference type="InterPro" id="IPR037066">
    <property type="entry name" value="Plug_dom_sf"/>
</dbReference>
<protein>
    <recommendedName>
        <fullName evidence="8">Outer membrane protein beta-barrel domain-containing protein</fullName>
    </recommendedName>
</protein>
<keyword evidence="4" id="KW-0812">Transmembrane</keyword>
<dbReference type="InterPro" id="IPR039426">
    <property type="entry name" value="TonB-dep_rcpt-like"/>
</dbReference>
<comment type="subcellular location">
    <subcellularLocation>
        <location evidence="1">Cell outer membrane</location>
        <topology evidence="1">Multi-pass membrane protein</topology>
    </subcellularLocation>
</comment>
<dbReference type="PANTHER" id="PTHR30069:SF29">
    <property type="entry name" value="HEMOGLOBIN AND HEMOGLOBIN-HAPTOGLOBIN-BINDING PROTEIN 1-RELATED"/>
    <property type="match status" value="1"/>
</dbReference>
<feature type="domain" description="Outer membrane protein beta-barrel" evidence="8">
    <location>
        <begin position="354"/>
        <end position="748"/>
    </location>
</feature>
<keyword evidence="3" id="KW-1134">Transmembrane beta strand</keyword>
<sequence length="772" mass="87535">MLVPSSVLAQNTVTGKVVGSSGEAQDAMELILWQDSDIVKRDYTQPDGTFCIKDLNGLYRLQIASLGTIAIDTVFVADKDVNLGVLQIKNEFSLNEVTVKGTRRVIKKEVDKIIYNVSQDEFAQNKSAMEVLKKTPRITVDESSGTLHMIGRNGVKVMCDGKLISTEESATLIKNLRSSEIEKIEVIAIPSARYSANGNYGMINIISKKDPTKGLQGTLSNDLIRSNRWMESLSGNINLNYKKWQFRIGVLPEYMSGTNELQESYIYSDHEIQRNQNLEMKVKQVSANTIIKYLPSDNVELGVILNAGVSKVHNKMWQSTLNNIAELKSTSIETSSVNKPLKKNFTLTVYGDFKLDSLGKKINITYNSHYRNQTIHDDNTSLVNDSNMTFQNRGLYQFRANSILLNMEMPFRKGKLEFGLNDQLVNNDSRLNYIGDRYTIIDETTDDFKYKENVASAYVSATWSVSPHWVLKGGLRYEYTNLKGETGNTSTKMEQNYGKLFPTAFVMWSPSDNHQFTLNYSHRIQRPYFEDLNPMVRFYDVNYYSAGNPNLKPEVSDNMEIGYTLKGNLNIIAWGNHISDCFDYVPIVNADGVRSDMSLNSNKVLKGGFTVSYNWMPFQWVNVYMQGSAFYSSTKCTMAELNIPNKKGFGGSFNVYTGLMLNKAHTLMAEMSYYQLLPSCDNLVFTHGMGNFTAGIRYSMLNDHLAFSLHANDIFDQNISKSTRYFDEYKFKSKAKIHARNINLTVTWNFGKTGVHEVNRQTKDVLGNRDNK</sequence>
<gene>
    <name evidence="9" type="ORF">HMPREF9302_06195</name>
</gene>
<organism evidence="9 10">
    <name type="scientific">Prevotella amnii DNF00058</name>
    <dbReference type="NCBI Taxonomy" id="1401066"/>
    <lineage>
        <taxon>Bacteria</taxon>
        <taxon>Pseudomonadati</taxon>
        <taxon>Bacteroidota</taxon>
        <taxon>Bacteroidia</taxon>
        <taxon>Bacteroidales</taxon>
        <taxon>Prevotellaceae</taxon>
        <taxon>Prevotella</taxon>
    </lineage>
</organism>
<keyword evidence="5" id="KW-0732">Signal</keyword>
<evidence type="ECO:0000256" key="6">
    <source>
        <dbReference type="ARBA" id="ARBA00023136"/>
    </source>
</evidence>
<evidence type="ECO:0000259" key="8">
    <source>
        <dbReference type="Pfam" id="PF14905"/>
    </source>
</evidence>
<keyword evidence="10" id="KW-1185">Reference proteome</keyword>
<evidence type="ECO:0000256" key="5">
    <source>
        <dbReference type="ARBA" id="ARBA00022729"/>
    </source>
</evidence>
<dbReference type="InterPro" id="IPR036942">
    <property type="entry name" value="Beta-barrel_TonB_sf"/>
</dbReference>
<name>A0A096D2H8_9BACT</name>
<dbReference type="AlphaFoldDB" id="A0A096D2H8"/>
<dbReference type="SUPFAM" id="SSF56935">
    <property type="entry name" value="Porins"/>
    <property type="match status" value="1"/>
</dbReference>
<evidence type="ECO:0000313" key="9">
    <source>
        <dbReference type="EMBL" id="KGF51719.1"/>
    </source>
</evidence>
<keyword evidence="2" id="KW-0813">Transport</keyword>
<accession>A0A096D2H8</accession>
<dbReference type="Gene3D" id="2.40.170.20">
    <property type="entry name" value="TonB-dependent receptor, beta-barrel domain"/>
    <property type="match status" value="1"/>
</dbReference>
<dbReference type="Gene3D" id="2.60.40.10">
    <property type="entry name" value="Immunoglobulins"/>
    <property type="match status" value="1"/>
</dbReference>
<dbReference type="GO" id="GO:0044718">
    <property type="term" value="P:siderophore transmembrane transport"/>
    <property type="evidence" value="ECO:0007669"/>
    <property type="project" value="TreeGrafter"/>
</dbReference>
<dbReference type="GO" id="GO:0015344">
    <property type="term" value="F:siderophore uptake transmembrane transporter activity"/>
    <property type="evidence" value="ECO:0007669"/>
    <property type="project" value="TreeGrafter"/>
</dbReference>
<keyword evidence="6" id="KW-0472">Membrane</keyword>
<dbReference type="Gene3D" id="2.170.130.10">
    <property type="entry name" value="TonB-dependent receptor, plug domain"/>
    <property type="match status" value="1"/>
</dbReference>
<dbReference type="Proteomes" id="UP000029614">
    <property type="component" value="Unassembled WGS sequence"/>
</dbReference>